<proteinExistence type="predicted"/>
<evidence type="ECO:0000313" key="1">
    <source>
        <dbReference type="Proteomes" id="UP000887579"/>
    </source>
</evidence>
<protein>
    <submittedName>
        <fullName evidence="2">Subtilisin</fullName>
    </submittedName>
</protein>
<dbReference type="WBParaSite" id="ES5_v2.g27314.t1">
    <property type="protein sequence ID" value="ES5_v2.g27314.t1"/>
    <property type="gene ID" value="ES5_v2.g27314"/>
</dbReference>
<evidence type="ECO:0000313" key="2">
    <source>
        <dbReference type="WBParaSite" id="ES5_v2.g27314.t1"/>
    </source>
</evidence>
<reference evidence="2" key="1">
    <citation type="submission" date="2022-11" db="UniProtKB">
        <authorList>
            <consortium name="WormBaseParasite"/>
        </authorList>
    </citation>
    <scope>IDENTIFICATION</scope>
</reference>
<organism evidence="1 2">
    <name type="scientific">Panagrolaimus sp. ES5</name>
    <dbReference type="NCBI Taxonomy" id="591445"/>
    <lineage>
        <taxon>Eukaryota</taxon>
        <taxon>Metazoa</taxon>
        <taxon>Ecdysozoa</taxon>
        <taxon>Nematoda</taxon>
        <taxon>Chromadorea</taxon>
        <taxon>Rhabditida</taxon>
        <taxon>Tylenchina</taxon>
        <taxon>Panagrolaimomorpha</taxon>
        <taxon>Panagrolaimoidea</taxon>
        <taxon>Panagrolaimidae</taxon>
        <taxon>Panagrolaimus</taxon>
    </lineage>
</organism>
<sequence length="98" mass="10916">MDNDESVINYYIPKDATEQNEFVKKYPQYDGRGIIMAIIDGGIDNSLPGMQYTTTGIPKILDCFDFTSGIKIDTSAVFQAERMNNIVIGLSGRKLKVC</sequence>
<name>A0AC34GCA3_9BILA</name>
<dbReference type="Proteomes" id="UP000887579">
    <property type="component" value="Unplaced"/>
</dbReference>
<accession>A0AC34GCA3</accession>